<dbReference type="GO" id="GO:0000155">
    <property type="term" value="F:phosphorelay sensor kinase activity"/>
    <property type="evidence" value="ECO:0007669"/>
    <property type="project" value="InterPro"/>
</dbReference>
<accession>A0A0U1NUY2</accession>
<dbReference type="InterPro" id="IPR010559">
    <property type="entry name" value="Sig_transdc_His_kin_internal"/>
</dbReference>
<keyword evidence="1" id="KW-0812">Transmembrane</keyword>
<dbReference type="Proteomes" id="UP000199087">
    <property type="component" value="Unassembled WGS sequence"/>
</dbReference>
<dbReference type="InterPro" id="IPR050640">
    <property type="entry name" value="Bact_2-comp_sensor_kinase"/>
</dbReference>
<dbReference type="SUPFAM" id="SSF55874">
    <property type="entry name" value="ATPase domain of HSP90 chaperone/DNA topoisomerase II/histidine kinase"/>
    <property type="match status" value="1"/>
</dbReference>
<feature type="domain" description="Signal transduction histidine kinase internal region" evidence="2">
    <location>
        <begin position="54"/>
        <end position="133"/>
    </location>
</feature>
<organism evidence="3 4">
    <name type="scientific">Neobacillus massiliamazoniensis</name>
    <dbReference type="NCBI Taxonomy" id="1499688"/>
    <lineage>
        <taxon>Bacteria</taxon>
        <taxon>Bacillati</taxon>
        <taxon>Bacillota</taxon>
        <taxon>Bacilli</taxon>
        <taxon>Bacillales</taxon>
        <taxon>Bacillaceae</taxon>
        <taxon>Neobacillus</taxon>
    </lineage>
</organism>
<dbReference type="PANTHER" id="PTHR34220">
    <property type="entry name" value="SENSOR HISTIDINE KINASE YPDA"/>
    <property type="match status" value="1"/>
</dbReference>
<evidence type="ECO:0000313" key="4">
    <source>
        <dbReference type="Proteomes" id="UP000199087"/>
    </source>
</evidence>
<dbReference type="STRING" id="1499688.BN000_01784"/>
<dbReference type="Pfam" id="PF06580">
    <property type="entry name" value="His_kinase"/>
    <property type="match status" value="1"/>
</dbReference>
<protein>
    <submittedName>
        <fullName evidence="3">Sensor histidine kinase</fullName>
    </submittedName>
</protein>
<keyword evidence="1" id="KW-1133">Transmembrane helix</keyword>
<reference evidence="4" key="1">
    <citation type="submission" date="2015-05" db="EMBL/GenBank/DDBJ databases">
        <authorList>
            <person name="Urmite Genomes"/>
        </authorList>
    </citation>
    <scope>NUCLEOTIDE SEQUENCE [LARGE SCALE GENOMIC DNA]</scope>
    <source>
        <strain evidence="4">LF1</strain>
    </source>
</reference>
<dbReference type="GO" id="GO:0016020">
    <property type="term" value="C:membrane"/>
    <property type="evidence" value="ECO:0007669"/>
    <property type="project" value="InterPro"/>
</dbReference>
<dbReference type="Gene3D" id="3.30.565.10">
    <property type="entry name" value="Histidine kinase-like ATPase, C-terminal domain"/>
    <property type="match status" value="1"/>
</dbReference>
<evidence type="ECO:0000256" key="1">
    <source>
        <dbReference type="SAM" id="Phobius"/>
    </source>
</evidence>
<dbReference type="EMBL" id="CVRB01000002">
    <property type="protein sequence ID" value="CRK81867.1"/>
    <property type="molecule type" value="Genomic_DNA"/>
</dbReference>
<sequence>MFSLDTFSFFIMLCVLAPLIGAFILLFLFIFEKRIDLLNNQKREIALERELETAKFNQLNQEIQPHFFFNTLNSILSLARLDRKKELISSIETLSKLLKFKYQKSGSIVPIVEELAYTRYYLEIQKIRFRDRLQFQITIDSEVEEAVIIPFMIQTFVENAFKHSFEKIPGKAILNIDISKQDQDVRVSVWNNSSESSVQLSTDSSGLGLENLKKRLRLLFPNQHTSIQLLDVDGGTNALAIFPYTSNRKVGENDEHFAR</sequence>
<dbReference type="OrthoDB" id="9776552at2"/>
<keyword evidence="1" id="KW-0472">Membrane</keyword>
<evidence type="ECO:0000259" key="2">
    <source>
        <dbReference type="Pfam" id="PF06580"/>
    </source>
</evidence>
<dbReference type="RefSeq" id="WP_090633455.1">
    <property type="nucleotide sequence ID" value="NZ_CVRB01000002.1"/>
</dbReference>
<proteinExistence type="predicted"/>
<dbReference type="PANTHER" id="PTHR34220:SF7">
    <property type="entry name" value="SENSOR HISTIDINE KINASE YPDA"/>
    <property type="match status" value="1"/>
</dbReference>
<evidence type="ECO:0000313" key="3">
    <source>
        <dbReference type="EMBL" id="CRK81867.1"/>
    </source>
</evidence>
<feature type="transmembrane region" description="Helical" evidence="1">
    <location>
        <begin position="6"/>
        <end position="31"/>
    </location>
</feature>
<gene>
    <name evidence="3" type="ORF">BN000_01784</name>
</gene>
<dbReference type="AlphaFoldDB" id="A0A0U1NUY2"/>
<dbReference type="InterPro" id="IPR036890">
    <property type="entry name" value="HATPase_C_sf"/>
</dbReference>
<keyword evidence="3" id="KW-0808">Transferase</keyword>
<keyword evidence="4" id="KW-1185">Reference proteome</keyword>
<keyword evidence="3" id="KW-0418">Kinase</keyword>
<name>A0A0U1NUY2_9BACI</name>